<comment type="caution">
    <text evidence="1">The sequence shown here is derived from an EMBL/GenBank/DDBJ whole genome shotgun (WGS) entry which is preliminary data.</text>
</comment>
<protein>
    <submittedName>
        <fullName evidence="1">Uncharacterized protein</fullName>
    </submittedName>
</protein>
<evidence type="ECO:0000313" key="1">
    <source>
        <dbReference type="EMBL" id="MBC9711397.1"/>
    </source>
</evidence>
<name>A0ABR7S7E3_9ACTN</name>
<reference evidence="1 2" key="1">
    <citation type="submission" date="2020-08" db="EMBL/GenBank/DDBJ databases">
        <title>Genemic of Streptomyces polyaspartic.</title>
        <authorList>
            <person name="Liu W."/>
        </authorList>
    </citation>
    <scope>NUCLEOTIDE SEQUENCE [LARGE SCALE GENOMIC DNA]</scope>
    <source>
        <strain evidence="1 2">TRM66268-LWL</strain>
    </source>
</reference>
<proteinExistence type="predicted"/>
<dbReference type="EMBL" id="JACTVJ010000002">
    <property type="protein sequence ID" value="MBC9711397.1"/>
    <property type="molecule type" value="Genomic_DNA"/>
</dbReference>
<accession>A0ABR7S7E3</accession>
<evidence type="ECO:0000313" key="2">
    <source>
        <dbReference type="Proteomes" id="UP000642284"/>
    </source>
</evidence>
<organism evidence="1 2">
    <name type="scientific">Streptomyces polyasparticus</name>
    <dbReference type="NCBI Taxonomy" id="2767826"/>
    <lineage>
        <taxon>Bacteria</taxon>
        <taxon>Bacillati</taxon>
        <taxon>Actinomycetota</taxon>
        <taxon>Actinomycetes</taxon>
        <taxon>Kitasatosporales</taxon>
        <taxon>Streptomycetaceae</taxon>
        <taxon>Streptomyces</taxon>
    </lineage>
</organism>
<keyword evidence="2" id="KW-1185">Reference proteome</keyword>
<sequence>MIRSDLESALARDAGPSARAARLALHGGANFELLSEGHHATSAQQLWATWALRHQAMLETGVVPPPGQAEAVDELQAAGTSLVHLAKIVSPQRRFVVSLAEDLTRCIACMG</sequence>
<dbReference type="RefSeq" id="WP_187811931.1">
    <property type="nucleotide sequence ID" value="NZ_JACTVJ010000002.1"/>
</dbReference>
<gene>
    <name evidence="1" type="ORF">H9Y04_02275</name>
</gene>
<dbReference type="Proteomes" id="UP000642284">
    <property type="component" value="Unassembled WGS sequence"/>
</dbReference>